<accession>A0A1C7M6C6</accession>
<keyword evidence="2" id="KW-1185">Reference proteome</keyword>
<evidence type="ECO:0000313" key="1">
    <source>
        <dbReference type="EMBL" id="OBZ72057.1"/>
    </source>
</evidence>
<dbReference type="OrthoDB" id="2799544at2759"/>
<dbReference type="Gene3D" id="1.25.40.10">
    <property type="entry name" value="Tetratricopeptide repeat domain"/>
    <property type="match status" value="1"/>
</dbReference>
<dbReference type="InterPro" id="IPR011990">
    <property type="entry name" value="TPR-like_helical_dom_sf"/>
</dbReference>
<dbReference type="EMBL" id="LUGG01000009">
    <property type="protein sequence ID" value="OBZ72057.1"/>
    <property type="molecule type" value="Genomic_DNA"/>
</dbReference>
<dbReference type="AlphaFoldDB" id="A0A1C7M6C6"/>
<evidence type="ECO:0000313" key="2">
    <source>
        <dbReference type="Proteomes" id="UP000092993"/>
    </source>
</evidence>
<organism evidence="1 2">
    <name type="scientific">Grifola frondosa</name>
    <name type="common">Maitake</name>
    <name type="synonym">Polyporus frondosus</name>
    <dbReference type="NCBI Taxonomy" id="5627"/>
    <lineage>
        <taxon>Eukaryota</taxon>
        <taxon>Fungi</taxon>
        <taxon>Dikarya</taxon>
        <taxon>Basidiomycota</taxon>
        <taxon>Agaricomycotina</taxon>
        <taxon>Agaricomycetes</taxon>
        <taxon>Polyporales</taxon>
        <taxon>Grifolaceae</taxon>
        <taxon>Grifola</taxon>
    </lineage>
</organism>
<dbReference type="Proteomes" id="UP000092993">
    <property type="component" value="Unassembled WGS sequence"/>
</dbReference>
<protein>
    <submittedName>
        <fullName evidence="1">Uncharacterized protein</fullName>
    </submittedName>
</protein>
<sequence length="256" mass="28195">MAKHSTTPQTRPSVSMALVGAIRFSELPPSPVLTLKIPGILSHFGAEHLGATHAVRILVRAGRLRAAKQLYSEVCARQTPSVRTVMGNTILHGSMLHPSRRNARTMRKVLDVLNNLVKGCAFVPDRVTVNILVKTLLRWTKDIDAQKARVLFDRVIRSGYPTGTVEQGSVPFGTEAAASPQGFEIPKLDSSISFVRHVRPLYKMFIKAFYLRGDVHAARTVVGILKAVEAGAMDVERRERFKIARGLDDNHARTSG</sequence>
<name>A0A1C7M6C6_GRIFR</name>
<reference evidence="1 2" key="1">
    <citation type="submission" date="2016-03" db="EMBL/GenBank/DDBJ databases">
        <title>Whole genome sequencing of Grifola frondosa 9006-11.</title>
        <authorList>
            <person name="Min B."/>
            <person name="Park H."/>
            <person name="Kim J.-G."/>
            <person name="Cho H."/>
            <person name="Oh Y.-L."/>
            <person name="Kong W.-S."/>
            <person name="Choi I.-G."/>
        </authorList>
    </citation>
    <scope>NUCLEOTIDE SEQUENCE [LARGE SCALE GENOMIC DNA]</scope>
    <source>
        <strain evidence="1 2">9006-11</strain>
    </source>
</reference>
<comment type="caution">
    <text evidence="1">The sequence shown here is derived from an EMBL/GenBank/DDBJ whole genome shotgun (WGS) entry which is preliminary data.</text>
</comment>
<proteinExistence type="predicted"/>
<gene>
    <name evidence="1" type="ORF">A0H81_07768</name>
</gene>
<dbReference type="STRING" id="5627.A0A1C7M6C6"/>